<feature type="domain" description="Fungal lipase-type" evidence="1">
    <location>
        <begin position="77"/>
        <end position="196"/>
    </location>
</feature>
<organism evidence="2">
    <name type="scientific">Guillardia theta (strain CCMP2712)</name>
    <name type="common">Cryptophyte</name>
    <dbReference type="NCBI Taxonomy" id="905079"/>
    <lineage>
        <taxon>Eukaryota</taxon>
        <taxon>Cryptophyceae</taxon>
        <taxon>Pyrenomonadales</taxon>
        <taxon>Geminigeraceae</taxon>
        <taxon>Guillardia</taxon>
    </lineage>
</organism>
<evidence type="ECO:0000313" key="3">
    <source>
        <dbReference type="EnsemblProtists" id="EKX48923"/>
    </source>
</evidence>
<dbReference type="RefSeq" id="XP_005835903.1">
    <property type="nucleotide sequence ID" value="XM_005835846.1"/>
</dbReference>
<dbReference type="OrthoDB" id="45753at2759"/>
<sequence>MGKKQACMPSSFRAHVNRVEAAASLLQLVYDPNKARGMQGFGILQAFQLEHGEWESSMYKPAYLVLRNVEDRKRVWVVVRGTNSVDDLFTNMETEPAKFMDGHVHKGILLSSKFIAEQVKQHITRDTKEVVLVGHSLGGGAAAFATAILRNEGYEASGIVFGCPSCFYPATFAEELLNRHVVSVILDADVIPRLNNNTVFALIPAEGMENLLLSTKDLLLDGLLGSLRKNKPFARAVGLDKVATGEQLPPGRNFILEPFKLSSTEVEWNVREAQYEDLNKIVLCSSMLSDHNVASYLDAVIKSQLRHTRSCRRFEL</sequence>
<proteinExistence type="predicted"/>
<dbReference type="AlphaFoldDB" id="L1JK75"/>
<dbReference type="HOGENOM" id="CLU_881228_0_0_1"/>
<dbReference type="PANTHER" id="PTHR46023:SF6">
    <property type="entry name" value="LIPASE CLASS 3 FAMILY PROTEIN"/>
    <property type="match status" value="1"/>
</dbReference>
<dbReference type="InterPro" id="IPR002921">
    <property type="entry name" value="Fungal_lipase-type"/>
</dbReference>
<evidence type="ECO:0000259" key="1">
    <source>
        <dbReference type="Pfam" id="PF01764"/>
    </source>
</evidence>
<reference evidence="3" key="3">
    <citation type="submission" date="2016-03" db="UniProtKB">
        <authorList>
            <consortium name="EnsemblProtists"/>
        </authorList>
    </citation>
    <scope>IDENTIFICATION</scope>
</reference>
<dbReference type="PaxDb" id="55529-EKX48923"/>
<evidence type="ECO:0000313" key="2">
    <source>
        <dbReference type="EMBL" id="EKX48923.1"/>
    </source>
</evidence>
<evidence type="ECO:0000313" key="4">
    <source>
        <dbReference type="Proteomes" id="UP000011087"/>
    </source>
</evidence>
<dbReference type="Proteomes" id="UP000011087">
    <property type="component" value="Unassembled WGS sequence"/>
</dbReference>
<dbReference type="Pfam" id="PF01764">
    <property type="entry name" value="Lipase_3"/>
    <property type="match status" value="1"/>
</dbReference>
<keyword evidence="4" id="KW-1185">Reference proteome</keyword>
<dbReference type="EnsemblProtists" id="EKX48923">
    <property type="protein sequence ID" value="EKX48923"/>
    <property type="gene ID" value="GUITHDRAFT_105550"/>
</dbReference>
<reference evidence="2 4" key="1">
    <citation type="journal article" date="2012" name="Nature">
        <title>Algal genomes reveal evolutionary mosaicism and the fate of nucleomorphs.</title>
        <authorList>
            <consortium name="DOE Joint Genome Institute"/>
            <person name="Curtis B.A."/>
            <person name="Tanifuji G."/>
            <person name="Burki F."/>
            <person name="Gruber A."/>
            <person name="Irimia M."/>
            <person name="Maruyama S."/>
            <person name="Arias M.C."/>
            <person name="Ball S.G."/>
            <person name="Gile G.H."/>
            <person name="Hirakawa Y."/>
            <person name="Hopkins J.F."/>
            <person name="Kuo A."/>
            <person name="Rensing S.A."/>
            <person name="Schmutz J."/>
            <person name="Symeonidi A."/>
            <person name="Elias M."/>
            <person name="Eveleigh R.J."/>
            <person name="Herman E.K."/>
            <person name="Klute M.J."/>
            <person name="Nakayama T."/>
            <person name="Obornik M."/>
            <person name="Reyes-Prieto A."/>
            <person name="Armbrust E.V."/>
            <person name="Aves S.J."/>
            <person name="Beiko R.G."/>
            <person name="Coutinho P."/>
            <person name="Dacks J.B."/>
            <person name="Durnford D.G."/>
            <person name="Fast N.M."/>
            <person name="Green B.R."/>
            <person name="Grisdale C.J."/>
            <person name="Hempel F."/>
            <person name="Henrissat B."/>
            <person name="Hoppner M.P."/>
            <person name="Ishida K."/>
            <person name="Kim E."/>
            <person name="Koreny L."/>
            <person name="Kroth P.G."/>
            <person name="Liu Y."/>
            <person name="Malik S.B."/>
            <person name="Maier U.G."/>
            <person name="McRose D."/>
            <person name="Mock T."/>
            <person name="Neilson J.A."/>
            <person name="Onodera N.T."/>
            <person name="Poole A.M."/>
            <person name="Pritham E.J."/>
            <person name="Richards T.A."/>
            <person name="Rocap G."/>
            <person name="Roy S.W."/>
            <person name="Sarai C."/>
            <person name="Schaack S."/>
            <person name="Shirato S."/>
            <person name="Slamovits C.H."/>
            <person name="Spencer D.F."/>
            <person name="Suzuki S."/>
            <person name="Worden A.Z."/>
            <person name="Zauner S."/>
            <person name="Barry K."/>
            <person name="Bell C."/>
            <person name="Bharti A.K."/>
            <person name="Crow J.A."/>
            <person name="Grimwood J."/>
            <person name="Kramer R."/>
            <person name="Lindquist E."/>
            <person name="Lucas S."/>
            <person name="Salamov A."/>
            <person name="McFadden G.I."/>
            <person name="Lane C.E."/>
            <person name="Keeling P.J."/>
            <person name="Gray M.W."/>
            <person name="Grigoriev I.V."/>
            <person name="Archibald J.M."/>
        </authorList>
    </citation>
    <scope>NUCLEOTIDE SEQUENCE</scope>
    <source>
        <strain evidence="2 4">CCMP2712</strain>
    </source>
</reference>
<dbReference type="GO" id="GO:0006629">
    <property type="term" value="P:lipid metabolic process"/>
    <property type="evidence" value="ECO:0007669"/>
    <property type="project" value="InterPro"/>
</dbReference>
<dbReference type="GeneID" id="17305516"/>
<dbReference type="KEGG" id="gtt:GUITHDRAFT_105550"/>
<gene>
    <name evidence="2" type="ORF">GUITHDRAFT_105550</name>
</gene>
<name>L1JK75_GUITC</name>
<dbReference type="eggNOG" id="KOG2088">
    <property type="taxonomic scope" value="Eukaryota"/>
</dbReference>
<reference evidence="4" key="2">
    <citation type="submission" date="2012-11" db="EMBL/GenBank/DDBJ databases">
        <authorList>
            <person name="Kuo A."/>
            <person name="Curtis B.A."/>
            <person name="Tanifuji G."/>
            <person name="Burki F."/>
            <person name="Gruber A."/>
            <person name="Irimia M."/>
            <person name="Maruyama S."/>
            <person name="Arias M.C."/>
            <person name="Ball S.G."/>
            <person name="Gile G.H."/>
            <person name="Hirakawa Y."/>
            <person name="Hopkins J.F."/>
            <person name="Rensing S.A."/>
            <person name="Schmutz J."/>
            <person name="Symeonidi A."/>
            <person name="Elias M."/>
            <person name="Eveleigh R.J."/>
            <person name="Herman E.K."/>
            <person name="Klute M.J."/>
            <person name="Nakayama T."/>
            <person name="Obornik M."/>
            <person name="Reyes-Prieto A."/>
            <person name="Armbrust E.V."/>
            <person name="Aves S.J."/>
            <person name="Beiko R.G."/>
            <person name="Coutinho P."/>
            <person name="Dacks J.B."/>
            <person name="Durnford D.G."/>
            <person name="Fast N.M."/>
            <person name="Green B.R."/>
            <person name="Grisdale C."/>
            <person name="Hempe F."/>
            <person name="Henrissat B."/>
            <person name="Hoppner M.P."/>
            <person name="Ishida K.-I."/>
            <person name="Kim E."/>
            <person name="Koreny L."/>
            <person name="Kroth P.G."/>
            <person name="Liu Y."/>
            <person name="Malik S.-B."/>
            <person name="Maier U.G."/>
            <person name="McRose D."/>
            <person name="Mock T."/>
            <person name="Neilson J.A."/>
            <person name="Onodera N.T."/>
            <person name="Poole A.M."/>
            <person name="Pritham E.J."/>
            <person name="Richards T.A."/>
            <person name="Rocap G."/>
            <person name="Roy S.W."/>
            <person name="Sarai C."/>
            <person name="Schaack S."/>
            <person name="Shirato S."/>
            <person name="Slamovits C.H."/>
            <person name="Spencer D.F."/>
            <person name="Suzuki S."/>
            <person name="Worden A.Z."/>
            <person name="Zauner S."/>
            <person name="Barry K."/>
            <person name="Bell C."/>
            <person name="Bharti A.K."/>
            <person name="Crow J.A."/>
            <person name="Grimwood J."/>
            <person name="Kramer R."/>
            <person name="Lindquist E."/>
            <person name="Lucas S."/>
            <person name="Salamov A."/>
            <person name="McFadden G.I."/>
            <person name="Lane C.E."/>
            <person name="Keeling P.J."/>
            <person name="Gray M.W."/>
            <person name="Grigoriev I.V."/>
            <person name="Archibald J.M."/>
        </authorList>
    </citation>
    <scope>NUCLEOTIDE SEQUENCE</scope>
    <source>
        <strain evidence="4">CCMP2712</strain>
    </source>
</reference>
<dbReference type="Gene3D" id="3.40.50.1820">
    <property type="entry name" value="alpha/beta hydrolase"/>
    <property type="match status" value="1"/>
</dbReference>
<protein>
    <recommendedName>
        <fullName evidence="1">Fungal lipase-type domain-containing protein</fullName>
    </recommendedName>
</protein>
<dbReference type="EMBL" id="JH992984">
    <property type="protein sequence ID" value="EKX48923.1"/>
    <property type="molecule type" value="Genomic_DNA"/>
</dbReference>
<dbReference type="PANTHER" id="PTHR46023">
    <property type="entry name" value="LIPASE CLASS 3 PROTEIN-LIKE"/>
    <property type="match status" value="1"/>
</dbReference>
<dbReference type="SUPFAM" id="SSF53474">
    <property type="entry name" value="alpha/beta-Hydrolases"/>
    <property type="match status" value="1"/>
</dbReference>
<dbReference type="InterPro" id="IPR029058">
    <property type="entry name" value="AB_hydrolase_fold"/>
</dbReference>
<accession>L1JK75</accession>